<dbReference type="AlphaFoldDB" id="A0AAI9TGP9"/>
<feature type="compositionally biased region" description="Basic residues" evidence="1">
    <location>
        <begin position="33"/>
        <end position="42"/>
    </location>
</feature>
<feature type="region of interest" description="Disordered" evidence="1">
    <location>
        <begin position="33"/>
        <end position="81"/>
    </location>
</feature>
<gene>
    <name evidence="2" type="ORF">VN97_g6555</name>
</gene>
<accession>A0AAI9TGP9</accession>
<reference evidence="2" key="1">
    <citation type="submission" date="2015-06" db="EMBL/GenBank/DDBJ databases">
        <authorList>
            <person name="Nguyen H."/>
        </authorList>
    </citation>
    <scope>NUCLEOTIDE SEQUENCE</scope>
    <source>
        <strain evidence="2">DAOM 180753</strain>
    </source>
</reference>
<dbReference type="EMBL" id="LACB01000192">
    <property type="protein sequence ID" value="KAJ9486774.1"/>
    <property type="molecule type" value="Genomic_DNA"/>
</dbReference>
<evidence type="ECO:0000256" key="1">
    <source>
        <dbReference type="SAM" id="MobiDB-lite"/>
    </source>
</evidence>
<keyword evidence="3" id="KW-1185">Reference proteome</keyword>
<name>A0AAI9TGP9_PENTH</name>
<protein>
    <submittedName>
        <fullName evidence="2">Uncharacterized protein</fullName>
    </submittedName>
</protein>
<organism evidence="2 3">
    <name type="scientific">Penicillium thymicola</name>
    <dbReference type="NCBI Taxonomy" id="293382"/>
    <lineage>
        <taxon>Eukaryota</taxon>
        <taxon>Fungi</taxon>
        <taxon>Dikarya</taxon>
        <taxon>Ascomycota</taxon>
        <taxon>Pezizomycotina</taxon>
        <taxon>Eurotiomycetes</taxon>
        <taxon>Eurotiomycetidae</taxon>
        <taxon>Eurotiales</taxon>
        <taxon>Aspergillaceae</taxon>
        <taxon>Penicillium</taxon>
    </lineage>
</organism>
<sequence length="81" mass="9263">MAHLHGIRIGNYDMPPSEVGEIVCILGKQFEGKKKKKKKKKLKDQNTTLHLKRDKKKDLAAKNSGESKLNSKMRRKESSTE</sequence>
<evidence type="ECO:0000313" key="2">
    <source>
        <dbReference type="EMBL" id="KAJ9486774.1"/>
    </source>
</evidence>
<comment type="caution">
    <text evidence="2">The sequence shown here is derived from an EMBL/GenBank/DDBJ whole genome shotgun (WGS) entry which is preliminary data.</text>
</comment>
<evidence type="ECO:0000313" key="3">
    <source>
        <dbReference type="Proteomes" id="UP001227192"/>
    </source>
</evidence>
<reference evidence="2" key="2">
    <citation type="journal article" date="2016" name="Fungal Biol.">
        <title>Ochratoxin A production by Penicillium thymicola.</title>
        <authorList>
            <person name="Nguyen H.D.T."/>
            <person name="McMullin D.R."/>
            <person name="Ponomareva E."/>
            <person name="Riley R."/>
            <person name="Pomraning K.R."/>
            <person name="Baker S.E."/>
            <person name="Seifert K.A."/>
        </authorList>
    </citation>
    <scope>NUCLEOTIDE SEQUENCE</scope>
    <source>
        <strain evidence="2">DAOM 180753</strain>
    </source>
</reference>
<proteinExistence type="predicted"/>
<dbReference type="Proteomes" id="UP001227192">
    <property type="component" value="Unassembled WGS sequence"/>
</dbReference>